<gene>
    <name evidence="1" type="ORF">BDM02DRAFT_3110818</name>
</gene>
<evidence type="ECO:0000313" key="1">
    <source>
        <dbReference type="EMBL" id="KAF9651380.1"/>
    </source>
</evidence>
<name>A0ACB6ZNI0_THEGA</name>
<dbReference type="Proteomes" id="UP000886501">
    <property type="component" value="Unassembled WGS sequence"/>
</dbReference>
<reference evidence="1" key="1">
    <citation type="submission" date="2019-10" db="EMBL/GenBank/DDBJ databases">
        <authorList>
            <consortium name="DOE Joint Genome Institute"/>
            <person name="Kuo A."/>
            <person name="Miyauchi S."/>
            <person name="Kiss E."/>
            <person name="Drula E."/>
            <person name="Kohler A."/>
            <person name="Sanchez-Garcia M."/>
            <person name="Andreopoulos B."/>
            <person name="Barry K.W."/>
            <person name="Bonito G."/>
            <person name="Buee M."/>
            <person name="Carver A."/>
            <person name="Chen C."/>
            <person name="Cichocki N."/>
            <person name="Clum A."/>
            <person name="Culley D."/>
            <person name="Crous P.W."/>
            <person name="Fauchery L."/>
            <person name="Girlanda M."/>
            <person name="Hayes R."/>
            <person name="Keri Z."/>
            <person name="Labutti K."/>
            <person name="Lipzen A."/>
            <person name="Lombard V."/>
            <person name="Magnuson J."/>
            <person name="Maillard F."/>
            <person name="Morin E."/>
            <person name="Murat C."/>
            <person name="Nolan M."/>
            <person name="Ohm R."/>
            <person name="Pangilinan J."/>
            <person name="Pereira M."/>
            <person name="Perotto S."/>
            <person name="Peter M."/>
            <person name="Riley R."/>
            <person name="Sitrit Y."/>
            <person name="Stielow B."/>
            <person name="Szollosi G."/>
            <person name="Zifcakova L."/>
            <person name="Stursova M."/>
            <person name="Spatafora J.W."/>
            <person name="Tedersoo L."/>
            <person name="Vaario L.-M."/>
            <person name="Yamada A."/>
            <person name="Yan M."/>
            <person name="Wang P."/>
            <person name="Xu J."/>
            <person name="Bruns T."/>
            <person name="Baldrian P."/>
            <person name="Vilgalys R."/>
            <person name="Henrissat B."/>
            <person name="Grigoriev I.V."/>
            <person name="Hibbett D."/>
            <person name="Nagy L.G."/>
            <person name="Martin F.M."/>
        </authorList>
    </citation>
    <scope>NUCLEOTIDE SEQUENCE</scope>
    <source>
        <strain evidence="1">P2</strain>
    </source>
</reference>
<proteinExistence type="predicted"/>
<sequence length="179" mass="17666">MKLSPSKQSDVSTAARLFVLALFPLATLAQVSSSTSGSGNPISSPSGGGGSPRPVVVTSTILSTIVSLGPNSQPTTIVSSILTTFTQNPQATGSGNNTNPTNNTSTSTTSSSTRPLSTAPEDVTAGGGGPSGAPMPGQSGHGGVYGPDDSYTSSVMGLTANMFLGSLVTLFAGGLMVLR</sequence>
<organism evidence="1 2">
    <name type="scientific">Thelephora ganbajun</name>
    <name type="common">Ganba fungus</name>
    <dbReference type="NCBI Taxonomy" id="370292"/>
    <lineage>
        <taxon>Eukaryota</taxon>
        <taxon>Fungi</taxon>
        <taxon>Dikarya</taxon>
        <taxon>Basidiomycota</taxon>
        <taxon>Agaricomycotina</taxon>
        <taxon>Agaricomycetes</taxon>
        <taxon>Thelephorales</taxon>
        <taxon>Thelephoraceae</taxon>
        <taxon>Thelephora</taxon>
    </lineage>
</organism>
<comment type="caution">
    <text evidence="1">The sequence shown here is derived from an EMBL/GenBank/DDBJ whole genome shotgun (WGS) entry which is preliminary data.</text>
</comment>
<accession>A0ACB6ZNI0</accession>
<reference evidence="1" key="2">
    <citation type="journal article" date="2020" name="Nat. Commun.">
        <title>Large-scale genome sequencing of mycorrhizal fungi provides insights into the early evolution of symbiotic traits.</title>
        <authorList>
            <person name="Miyauchi S."/>
            <person name="Kiss E."/>
            <person name="Kuo A."/>
            <person name="Drula E."/>
            <person name="Kohler A."/>
            <person name="Sanchez-Garcia M."/>
            <person name="Morin E."/>
            <person name="Andreopoulos B."/>
            <person name="Barry K.W."/>
            <person name="Bonito G."/>
            <person name="Buee M."/>
            <person name="Carver A."/>
            <person name="Chen C."/>
            <person name="Cichocki N."/>
            <person name="Clum A."/>
            <person name="Culley D."/>
            <person name="Crous P.W."/>
            <person name="Fauchery L."/>
            <person name="Girlanda M."/>
            <person name="Hayes R.D."/>
            <person name="Keri Z."/>
            <person name="LaButti K."/>
            <person name="Lipzen A."/>
            <person name="Lombard V."/>
            <person name="Magnuson J."/>
            <person name="Maillard F."/>
            <person name="Murat C."/>
            <person name="Nolan M."/>
            <person name="Ohm R.A."/>
            <person name="Pangilinan J."/>
            <person name="Pereira M.F."/>
            <person name="Perotto S."/>
            <person name="Peter M."/>
            <person name="Pfister S."/>
            <person name="Riley R."/>
            <person name="Sitrit Y."/>
            <person name="Stielow J.B."/>
            <person name="Szollosi G."/>
            <person name="Zifcakova L."/>
            <person name="Stursova M."/>
            <person name="Spatafora J.W."/>
            <person name="Tedersoo L."/>
            <person name="Vaario L.M."/>
            <person name="Yamada A."/>
            <person name="Yan M."/>
            <person name="Wang P."/>
            <person name="Xu J."/>
            <person name="Bruns T."/>
            <person name="Baldrian P."/>
            <person name="Vilgalys R."/>
            <person name="Dunand C."/>
            <person name="Henrissat B."/>
            <person name="Grigoriev I.V."/>
            <person name="Hibbett D."/>
            <person name="Nagy L.G."/>
            <person name="Martin F.M."/>
        </authorList>
    </citation>
    <scope>NUCLEOTIDE SEQUENCE</scope>
    <source>
        <strain evidence="1">P2</strain>
    </source>
</reference>
<keyword evidence="2" id="KW-1185">Reference proteome</keyword>
<protein>
    <submittedName>
        <fullName evidence="1">Uncharacterized protein</fullName>
    </submittedName>
</protein>
<evidence type="ECO:0000313" key="2">
    <source>
        <dbReference type="Proteomes" id="UP000886501"/>
    </source>
</evidence>
<dbReference type="EMBL" id="MU117976">
    <property type="protein sequence ID" value="KAF9651380.1"/>
    <property type="molecule type" value="Genomic_DNA"/>
</dbReference>